<dbReference type="SUPFAM" id="SSF81383">
    <property type="entry name" value="F-box domain"/>
    <property type="match status" value="1"/>
</dbReference>
<dbReference type="PANTHER" id="PTHR34223">
    <property type="entry name" value="OS11G0201299 PROTEIN"/>
    <property type="match status" value="1"/>
</dbReference>
<dbReference type="Proteomes" id="UP000604825">
    <property type="component" value="Unassembled WGS sequence"/>
</dbReference>
<evidence type="ECO:0008006" key="4">
    <source>
        <dbReference type="Google" id="ProtNLM"/>
    </source>
</evidence>
<dbReference type="EMBL" id="CAJGYO010000017">
    <property type="protein sequence ID" value="CAD6332892.1"/>
    <property type="molecule type" value="Genomic_DNA"/>
</dbReference>
<proteinExistence type="predicted"/>
<dbReference type="InterPro" id="IPR036047">
    <property type="entry name" value="F-box-like_dom_sf"/>
</dbReference>
<dbReference type="OrthoDB" id="695956at2759"/>
<feature type="region of interest" description="Disordered" evidence="1">
    <location>
        <begin position="1"/>
        <end position="24"/>
    </location>
</feature>
<evidence type="ECO:0000313" key="3">
    <source>
        <dbReference type="Proteomes" id="UP000604825"/>
    </source>
</evidence>
<evidence type="ECO:0000256" key="1">
    <source>
        <dbReference type="SAM" id="MobiDB-lite"/>
    </source>
</evidence>
<keyword evidence="3" id="KW-1185">Reference proteome</keyword>
<sequence>MKEAKQTSPPPPSPTADQDSAGDDRISALDDDLCKFILRLAHLNVRELVRTSVLSKRWHGLWKRLPVLDFFGWPEFKSAGEVQQYIAIVNDVLEQRAGATSEVRIDEVKIPLLMDAYSLHGLPPQRQRLRLSTVVVAVVKAAAQATAEQLLTPAMEAAEAWIRHAMHHQVKGFQFNLRLLPLKNKTPVMDLDELLLSSPKLECMRLGLSNAEGDERQVDLIKDKIPQLPNVTSLLVSIAHTCECHSFGDGVAGLLTRLKNLEYLSLQSDICPKTNEYYSEDVDSAFTCNHPDHWESSNISLANLRKADFRGMTGTGCELRFLAVRARKRHRSSKCDRKLQLVLH</sequence>
<organism evidence="2 3">
    <name type="scientific">Miscanthus lutarioriparius</name>
    <dbReference type="NCBI Taxonomy" id="422564"/>
    <lineage>
        <taxon>Eukaryota</taxon>
        <taxon>Viridiplantae</taxon>
        <taxon>Streptophyta</taxon>
        <taxon>Embryophyta</taxon>
        <taxon>Tracheophyta</taxon>
        <taxon>Spermatophyta</taxon>
        <taxon>Magnoliopsida</taxon>
        <taxon>Liliopsida</taxon>
        <taxon>Poales</taxon>
        <taxon>Poaceae</taxon>
        <taxon>PACMAD clade</taxon>
        <taxon>Panicoideae</taxon>
        <taxon>Andropogonodae</taxon>
        <taxon>Andropogoneae</taxon>
        <taxon>Saccharinae</taxon>
        <taxon>Miscanthus</taxon>
    </lineage>
</organism>
<dbReference type="InterPro" id="IPR053197">
    <property type="entry name" value="F-box_SCFL_complex_component"/>
</dbReference>
<name>A0A811RSV3_9POAL</name>
<evidence type="ECO:0000313" key="2">
    <source>
        <dbReference type="EMBL" id="CAD6332892.1"/>
    </source>
</evidence>
<comment type="caution">
    <text evidence="2">The sequence shown here is derived from an EMBL/GenBank/DDBJ whole genome shotgun (WGS) entry which is preliminary data.</text>
</comment>
<dbReference type="AlphaFoldDB" id="A0A811RSV3"/>
<reference evidence="2" key="1">
    <citation type="submission" date="2020-10" db="EMBL/GenBank/DDBJ databases">
        <authorList>
            <person name="Han B."/>
            <person name="Lu T."/>
            <person name="Zhao Q."/>
            <person name="Huang X."/>
            <person name="Zhao Y."/>
        </authorList>
    </citation>
    <scope>NUCLEOTIDE SEQUENCE</scope>
</reference>
<accession>A0A811RSV3</accession>
<protein>
    <recommendedName>
        <fullName evidence="4">F-box domain-containing protein</fullName>
    </recommendedName>
</protein>
<gene>
    <name evidence="2" type="ORF">NCGR_LOCUS56990</name>
</gene>
<dbReference type="PANTHER" id="PTHR34223:SF51">
    <property type="entry name" value="OS06G0556300 PROTEIN"/>
    <property type="match status" value="1"/>
</dbReference>